<evidence type="ECO:0000256" key="1">
    <source>
        <dbReference type="ARBA" id="ARBA00006499"/>
    </source>
</evidence>
<dbReference type="PANTHER" id="PTHR10655">
    <property type="entry name" value="LYSOPHOSPHOLIPASE-RELATED"/>
    <property type="match status" value="1"/>
</dbReference>
<feature type="domain" description="Phospholipase/carboxylesterase/thioesterase" evidence="2">
    <location>
        <begin position="1"/>
        <end position="183"/>
    </location>
</feature>
<dbReference type="PANTHER" id="PTHR10655:SF63">
    <property type="entry name" value="PHOSPHOLIPASE_CARBOXYLESTERASE_THIOESTERASE DOMAIN-CONTAINING PROTEIN"/>
    <property type="match status" value="1"/>
</dbReference>
<gene>
    <name evidence="3" type="ORF">SCUCBS95973_006180</name>
</gene>
<organism evidence="3 4">
    <name type="scientific">Sporothrix curviconia</name>
    <dbReference type="NCBI Taxonomy" id="1260050"/>
    <lineage>
        <taxon>Eukaryota</taxon>
        <taxon>Fungi</taxon>
        <taxon>Dikarya</taxon>
        <taxon>Ascomycota</taxon>
        <taxon>Pezizomycotina</taxon>
        <taxon>Sordariomycetes</taxon>
        <taxon>Sordariomycetidae</taxon>
        <taxon>Ophiostomatales</taxon>
        <taxon>Ophiostomataceae</taxon>
        <taxon>Sporothrix</taxon>
    </lineage>
</organism>
<protein>
    <recommendedName>
        <fullName evidence="2">Phospholipase/carboxylesterase/thioesterase domain-containing protein</fullName>
    </recommendedName>
</protein>
<dbReference type="InterPro" id="IPR003140">
    <property type="entry name" value="PLipase/COase/thioEstase"/>
</dbReference>
<comment type="caution">
    <text evidence="3">The sequence shown here is derived from an EMBL/GenBank/DDBJ whole genome shotgun (WGS) entry which is preliminary data.</text>
</comment>
<dbReference type="Pfam" id="PF02230">
    <property type="entry name" value="Abhydrolase_2"/>
    <property type="match status" value="1"/>
</dbReference>
<dbReference type="EMBL" id="CAWUHB010000036">
    <property type="protein sequence ID" value="CAK7226380.1"/>
    <property type="molecule type" value="Genomic_DNA"/>
</dbReference>
<reference evidence="3 4" key="1">
    <citation type="submission" date="2024-01" db="EMBL/GenBank/DDBJ databases">
        <authorList>
            <person name="Allen C."/>
            <person name="Tagirdzhanova G."/>
        </authorList>
    </citation>
    <scope>NUCLEOTIDE SEQUENCE [LARGE SCALE GENOMIC DNA]</scope>
</reference>
<proteinExistence type="inferred from homology"/>
<name>A0ABP0C3X9_9PEZI</name>
<dbReference type="Proteomes" id="UP001642405">
    <property type="component" value="Unassembled WGS sequence"/>
</dbReference>
<evidence type="ECO:0000259" key="2">
    <source>
        <dbReference type="Pfam" id="PF02230"/>
    </source>
</evidence>
<keyword evidence="4" id="KW-1185">Reference proteome</keyword>
<comment type="similarity">
    <text evidence="1">Belongs to the AB hydrolase superfamily. AB hydrolase 2 family.</text>
</comment>
<dbReference type="InterPro" id="IPR050565">
    <property type="entry name" value="LYPA1-2/EST-like"/>
</dbReference>
<evidence type="ECO:0000313" key="3">
    <source>
        <dbReference type="EMBL" id="CAK7226380.1"/>
    </source>
</evidence>
<dbReference type="Gene3D" id="3.40.50.1820">
    <property type="entry name" value="alpha/beta hydrolase"/>
    <property type="match status" value="1"/>
</dbReference>
<dbReference type="InterPro" id="IPR029058">
    <property type="entry name" value="AB_hydrolase_fold"/>
</dbReference>
<sequence length="196" mass="21465">MPQWFDTWSSADFTEREEIQIPGLQEVVPAIRQMLASEAALLGGHWDKVILAGISMGGATSAHTLFNLAIPPPEPGPAPKIGRLGALMTFSSRCPFAGRPLEEMRTVLDLPGIPDDTEVLQNTPMLLEHCVDDPLVPIDTGRALRDTLLRYGAPVTWEEYPHGGHWLQSPTGMDDVVAFLNKHLFSETLEGAESSR</sequence>
<evidence type="ECO:0000313" key="4">
    <source>
        <dbReference type="Proteomes" id="UP001642405"/>
    </source>
</evidence>
<dbReference type="SUPFAM" id="SSF53474">
    <property type="entry name" value="alpha/beta-Hydrolases"/>
    <property type="match status" value="1"/>
</dbReference>
<accession>A0ABP0C3X9</accession>